<name>A0A238BPI2_9BILA</name>
<keyword evidence="2" id="KW-1185">Reference proteome</keyword>
<dbReference type="InterPro" id="IPR033438">
    <property type="entry name" value="MOLO1"/>
</dbReference>
<proteinExistence type="predicted"/>
<evidence type="ECO:0000313" key="2">
    <source>
        <dbReference type="Proteomes" id="UP000242913"/>
    </source>
</evidence>
<reference evidence="1 2" key="1">
    <citation type="submission" date="2015-12" db="EMBL/GenBank/DDBJ databases">
        <title>Draft genome of the nematode, Onchocerca flexuosa.</title>
        <authorList>
            <person name="Mitreva M."/>
        </authorList>
    </citation>
    <scope>NUCLEOTIDE SEQUENCE [LARGE SCALE GENOMIC DNA]</scope>
    <source>
        <strain evidence="1">Red Deer</strain>
    </source>
</reference>
<dbReference type="Gene3D" id="3.10.310.50">
    <property type="match status" value="1"/>
</dbReference>
<sequence>MVTQLTEQERYRLNNDLLQLSRRTSGDRGVDFCTTKGVDATDINFGNEQLARQLNNIWAVDGQCKKSLVFVLSTNDHRLYYSVDKHTPIYVFSDVYI</sequence>
<evidence type="ECO:0008006" key="3">
    <source>
        <dbReference type="Google" id="ProtNLM"/>
    </source>
</evidence>
<organism evidence="1 2">
    <name type="scientific">Onchocerca flexuosa</name>
    <dbReference type="NCBI Taxonomy" id="387005"/>
    <lineage>
        <taxon>Eukaryota</taxon>
        <taxon>Metazoa</taxon>
        <taxon>Ecdysozoa</taxon>
        <taxon>Nematoda</taxon>
        <taxon>Chromadorea</taxon>
        <taxon>Rhabditida</taxon>
        <taxon>Spirurina</taxon>
        <taxon>Spiruromorpha</taxon>
        <taxon>Filarioidea</taxon>
        <taxon>Onchocercidae</taxon>
        <taxon>Onchocerca</taxon>
    </lineage>
</organism>
<dbReference type="Pfam" id="PF17175">
    <property type="entry name" value="MOLO1"/>
    <property type="match status" value="1"/>
</dbReference>
<dbReference type="EMBL" id="KZ270090">
    <property type="protein sequence ID" value="OZC06560.1"/>
    <property type="molecule type" value="Genomic_DNA"/>
</dbReference>
<protein>
    <recommendedName>
        <fullName evidence="3">TPM_phosphatase domain-containing protein</fullName>
    </recommendedName>
</protein>
<dbReference type="GO" id="GO:0005892">
    <property type="term" value="C:acetylcholine-gated channel complex"/>
    <property type="evidence" value="ECO:0007669"/>
    <property type="project" value="InterPro"/>
</dbReference>
<accession>A0A238BPI2</accession>
<gene>
    <name evidence="1" type="ORF">X798_06458</name>
</gene>
<dbReference type="Proteomes" id="UP000242913">
    <property type="component" value="Unassembled WGS sequence"/>
</dbReference>
<dbReference type="AlphaFoldDB" id="A0A238BPI2"/>
<dbReference type="OrthoDB" id="5793716at2759"/>
<evidence type="ECO:0000313" key="1">
    <source>
        <dbReference type="EMBL" id="OZC06560.1"/>
    </source>
</evidence>